<dbReference type="AlphaFoldDB" id="A0A7C3FYA2"/>
<protein>
    <submittedName>
        <fullName evidence="1">Tetraacyldisaccharide 4'-kinase</fullName>
    </submittedName>
</protein>
<gene>
    <name evidence="1" type="ORF">ENJ67_05990</name>
</gene>
<sequence>EDHHSYSKEELEKILQEDEATSLLVTYKDYVKIEGFGLPLSLLDLEVKAKEGII</sequence>
<organism evidence="1">
    <name type="scientific">Sulfurimonas autotrophica</name>
    <dbReference type="NCBI Taxonomy" id="202747"/>
    <lineage>
        <taxon>Bacteria</taxon>
        <taxon>Pseudomonadati</taxon>
        <taxon>Campylobacterota</taxon>
        <taxon>Epsilonproteobacteria</taxon>
        <taxon>Campylobacterales</taxon>
        <taxon>Sulfurimonadaceae</taxon>
        <taxon>Sulfurimonas</taxon>
    </lineage>
</organism>
<accession>A0A7C3FYA2</accession>
<proteinExistence type="predicted"/>
<reference evidence="1" key="1">
    <citation type="journal article" date="2020" name="mSystems">
        <title>Genome- and Community-Level Interaction Insights into Carbon Utilization and Element Cycling Functions of Hydrothermarchaeota in Hydrothermal Sediment.</title>
        <authorList>
            <person name="Zhou Z."/>
            <person name="Liu Y."/>
            <person name="Xu W."/>
            <person name="Pan J."/>
            <person name="Luo Z.H."/>
            <person name="Li M."/>
        </authorList>
    </citation>
    <scope>NUCLEOTIDE SEQUENCE [LARGE SCALE GENOMIC DNA]</scope>
    <source>
        <strain evidence="1">HyVt-507</strain>
    </source>
</reference>
<evidence type="ECO:0000313" key="1">
    <source>
        <dbReference type="EMBL" id="HFB54270.1"/>
    </source>
</evidence>
<name>A0A7C3FYA2_9BACT</name>
<feature type="non-terminal residue" evidence="1">
    <location>
        <position position="1"/>
    </location>
</feature>
<dbReference type="Proteomes" id="UP000886390">
    <property type="component" value="Unassembled WGS sequence"/>
</dbReference>
<dbReference type="EMBL" id="DRNH01000322">
    <property type="protein sequence ID" value="HFB54270.1"/>
    <property type="molecule type" value="Genomic_DNA"/>
</dbReference>
<dbReference type="UniPathway" id="UPA00359">
    <property type="reaction ID" value="UER00482"/>
</dbReference>
<comment type="caution">
    <text evidence="1">The sequence shown here is derived from an EMBL/GenBank/DDBJ whole genome shotgun (WGS) entry which is preliminary data.</text>
</comment>